<accession>A0A974HZB7</accession>
<name>A0A974HZB7_XENLA</name>
<dbReference type="Proteomes" id="UP000694892">
    <property type="component" value="Chromosome 2L"/>
</dbReference>
<sequence length="66" mass="7475">MVHYFKFCSSSLCYQLDHLETCLFHSAVVIVNVTSLETTSASARIFPLSQFLFDALRKIFNLASDP</sequence>
<protein>
    <submittedName>
        <fullName evidence="1">Uncharacterized protein</fullName>
    </submittedName>
</protein>
<dbReference type="EMBL" id="CM004468">
    <property type="protein sequence ID" value="OCT95416.1"/>
    <property type="molecule type" value="Genomic_DNA"/>
</dbReference>
<evidence type="ECO:0000313" key="2">
    <source>
        <dbReference type="Proteomes" id="UP000694892"/>
    </source>
</evidence>
<gene>
    <name evidence="1" type="ORF">XELAEV_18013105mg</name>
</gene>
<proteinExistence type="predicted"/>
<dbReference type="AlphaFoldDB" id="A0A974HZB7"/>
<reference evidence="2" key="1">
    <citation type="journal article" date="2016" name="Nature">
        <title>Genome evolution in the allotetraploid frog Xenopus laevis.</title>
        <authorList>
            <person name="Session A.M."/>
            <person name="Uno Y."/>
            <person name="Kwon T."/>
            <person name="Chapman J.A."/>
            <person name="Toyoda A."/>
            <person name="Takahashi S."/>
            <person name="Fukui A."/>
            <person name="Hikosaka A."/>
            <person name="Suzuki A."/>
            <person name="Kondo M."/>
            <person name="van Heeringen S.J."/>
            <person name="Quigley I."/>
            <person name="Heinz S."/>
            <person name="Ogino H."/>
            <person name="Ochi H."/>
            <person name="Hellsten U."/>
            <person name="Lyons J.B."/>
            <person name="Simakov O."/>
            <person name="Putnam N."/>
            <person name="Stites J."/>
            <person name="Kuroki Y."/>
            <person name="Tanaka T."/>
            <person name="Michiue T."/>
            <person name="Watanabe M."/>
            <person name="Bogdanovic O."/>
            <person name="Lister R."/>
            <person name="Georgiou G."/>
            <person name="Paranjpe S.S."/>
            <person name="van Kruijsbergen I."/>
            <person name="Shu S."/>
            <person name="Carlson J."/>
            <person name="Kinoshita T."/>
            <person name="Ohta Y."/>
            <person name="Mawaribuchi S."/>
            <person name="Jenkins J."/>
            <person name="Grimwood J."/>
            <person name="Schmutz J."/>
            <person name="Mitros T."/>
            <person name="Mozaffari S.V."/>
            <person name="Suzuki Y."/>
            <person name="Haramoto Y."/>
            <person name="Yamamoto T.S."/>
            <person name="Takagi C."/>
            <person name="Heald R."/>
            <person name="Miller K."/>
            <person name="Haudenschild C."/>
            <person name="Kitzman J."/>
            <person name="Nakayama T."/>
            <person name="Izutsu Y."/>
            <person name="Robert J."/>
            <person name="Fortriede J."/>
            <person name="Burns K."/>
            <person name="Lotay V."/>
            <person name="Karimi K."/>
            <person name="Yasuoka Y."/>
            <person name="Dichmann D.S."/>
            <person name="Flajnik M.F."/>
            <person name="Houston D.W."/>
            <person name="Shendure J."/>
            <person name="DuPasquier L."/>
            <person name="Vize P.D."/>
            <person name="Zorn A.M."/>
            <person name="Ito M."/>
            <person name="Marcotte E.M."/>
            <person name="Wallingford J.B."/>
            <person name="Ito Y."/>
            <person name="Asashima M."/>
            <person name="Ueno N."/>
            <person name="Matsuda Y."/>
            <person name="Veenstra G.J."/>
            <person name="Fujiyama A."/>
            <person name="Harland R.M."/>
            <person name="Taira M."/>
            <person name="Rokhsar D.S."/>
        </authorList>
    </citation>
    <scope>NUCLEOTIDE SEQUENCE [LARGE SCALE GENOMIC DNA]</scope>
    <source>
        <strain evidence="2">J</strain>
    </source>
</reference>
<evidence type="ECO:0000313" key="1">
    <source>
        <dbReference type="EMBL" id="OCT95416.1"/>
    </source>
</evidence>
<organism evidence="1 2">
    <name type="scientific">Xenopus laevis</name>
    <name type="common">African clawed frog</name>
    <dbReference type="NCBI Taxonomy" id="8355"/>
    <lineage>
        <taxon>Eukaryota</taxon>
        <taxon>Metazoa</taxon>
        <taxon>Chordata</taxon>
        <taxon>Craniata</taxon>
        <taxon>Vertebrata</taxon>
        <taxon>Euteleostomi</taxon>
        <taxon>Amphibia</taxon>
        <taxon>Batrachia</taxon>
        <taxon>Anura</taxon>
        <taxon>Pipoidea</taxon>
        <taxon>Pipidae</taxon>
        <taxon>Xenopodinae</taxon>
        <taxon>Xenopus</taxon>
        <taxon>Xenopus</taxon>
    </lineage>
</organism>